<comment type="catalytic activity">
    <reaction evidence="2">
        <text>a 1,2-diacyl-sn-glycero-3-phosphocholine + H2O = a 1-acyl-sn-glycero-3-phosphocholine + a fatty acid + H(+)</text>
        <dbReference type="Rhea" id="RHEA:15801"/>
        <dbReference type="ChEBI" id="CHEBI:15377"/>
        <dbReference type="ChEBI" id="CHEBI:15378"/>
        <dbReference type="ChEBI" id="CHEBI:28868"/>
        <dbReference type="ChEBI" id="CHEBI:57643"/>
        <dbReference type="ChEBI" id="CHEBI:58168"/>
        <dbReference type="EC" id="3.1.1.4"/>
    </reaction>
</comment>
<keyword evidence="12 21" id="KW-0378">Hydrolase</keyword>
<feature type="active site" description="Proton acceptor" evidence="19">
    <location>
        <position position="167"/>
    </location>
</feature>
<proteinExistence type="inferred from homology"/>
<dbReference type="PANTHER" id="PTHR40457:SF1">
    <property type="entry name" value="PHOSPHOLIPASE A1"/>
    <property type="match status" value="1"/>
</dbReference>
<evidence type="ECO:0000313" key="22">
    <source>
        <dbReference type="Proteomes" id="UP000561681"/>
    </source>
</evidence>
<keyword evidence="13 20" id="KW-0106">Calcium</keyword>
<comment type="caution">
    <text evidence="21">The sequence shown here is derived from an EMBL/GenBank/DDBJ whole genome shotgun (WGS) entry which is preliminary data.</text>
</comment>
<feature type="binding site" description="in dimeric form" evidence="20">
    <location>
        <position position="210"/>
    </location>
    <ligand>
        <name>Ca(2+)</name>
        <dbReference type="ChEBI" id="CHEBI:29108"/>
        <label>1</label>
    </ligand>
</feature>
<evidence type="ECO:0000256" key="12">
    <source>
        <dbReference type="ARBA" id="ARBA00022801"/>
    </source>
</evidence>
<dbReference type="SUPFAM" id="SSF56931">
    <property type="entry name" value="Outer membrane phospholipase A (OMPLA)"/>
    <property type="match status" value="1"/>
</dbReference>
<comment type="subunit">
    <text evidence="5">Homodimer; dimerization is reversible, and the dimeric form is the active one.</text>
</comment>
<sequence>MDYKNHLSKSVLDFQKNIFSLANCIRHCTTGGVLRLLSLFFFFLYSNGVNAQNDSIEKKTATAIFLSQPNFSMHKDNYFITGTSFRDGPSTNNSDVKFQISFKYRINQKPLFDNVYSYLTYTQKSFWDVYQKSSPFGDINFNPGLGLIRPYMSKKGRLGYYSLMLEHESNGKDSISSRSWNFISFNWGAEVSPKLIIDAKLTIPYGSLSDNPKLPKYIGYGDLAFTYIFIPQKLYAKVIVKKGADWDWRGSVETQLFFKVIPTSNLYMMLQGFHGYGENLLQYNQQASMIRFGFVLKPNFMNFF</sequence>
<evidence type="ECO:0000256" key="7">
    <source>
        <dbReference type="ARBA" id="ARBA00013278"/>
    </source>
</evidence>
<evidence type="ECO:0000256" key="19">
    <source>
        <dbReference type="PIRSR" id="PIRSR603187-1"/>
    </source>
</evidence>
<evidence type="ECO:0000256" key="11">
    <source>
        <dbReference type="ARBA" id="ARBA00022729"/>
    </source>
</evidence>
<keyword evidence="14" id="KW-0442">Lipid degradation</keyword>
<dbReference type="GO" id="GO:0046872">
    <property type="term" value="F:metal ion binding"/>
    <property type="evidence" value="ECO:0007669"/>
    <property type="project" value="UniProtKB-KW"/>
</dbReference>
<dbReference type="Pfam" id="PF02253">
    <property type="entry name" value="PLA1"/>
    <property type="match status" value="1"/>
</dbReference>
<dbReference type="PRINTS" id="PR01486">
    <property type="entry name" value="PHPHLIPASEA1"/>
</dbReference>
<evidence type="ECO:0000256" key="14">
    <source>
        <dbReference type="ARBA" id="ARBA00022963"/>
    </source>
</evidence>
<feature type="active site" description="Nucleophile" evidence="19">
    <location>
        <position position="169"/>
    </location>
</feature>
<evidence type="ECO:0000256" key="15">
    <source>
        <dbReference type="ARBA" id="ARBA00023098"/>
    </source>
</evidence>
<name>A0A7W7NAN8_9FLAO</name>
<dbReference type="RefSeq" id="WP_184168203.1">
    <property type="nucleotide sequence ID" value="NZ_JACHLD010000014.1"/>
</dbReference>
<evidence type="ECO:0000256" key="6">
    <source>
        <dbReference type="ARBA" id="ARBA00013179"/>
    </source>
</evidence>
<comment type="similarity">
    <text evidence="4">Belongs to the phospholipase A1 family.</text>
</comment>
<dbReference type="GO" id="GO:0004623">
    <property type="term" value="F:phospholipase A2 activity"/>
    <property type="evidence" value="ECO:0007669"/>
    <property type="project" value="UniProtKB-EC"/>
</dbReference>
<feature type="binding site" description="in dimeric form" evidence="20">
    <location>
        <position position="177"/>
    </location>
    <ligand>
        <name>Ca(2+)</name>
        <dbReference type="ChEBI" id="CHEBI:29108"/>
        <label>1</label>
    </ligand>
</feature>
<evidence type="ECO:0000256" key="4">
    <source>
        <dbReference type="ARBA" id="ARBA00010525"/>
    </source>
</evidence>
<gene>
    <name evidence="21" type="ORF">HNP37_004807</name>
</gene>
<dbReference type="EC" id="3.1.1.4" evidence="7"/>
<evidence type="ECO:0000256" key="1">
    <source>
        <dbReference type="ARBA" id="ARBA00000111"/>
    </source>
</evidence>
<keyword evidence="22" id="KW-1185">Reference proteome</keyword>
<evidence type="ECO:0000256" key="2">
    <source>
        <dbReference type="ARBA" id="ARBA00001604"/>
    </source>
</evidence>
<reference evidence="21 22" key="1">
    <citation type="submission" date="2020-08" db="EMBL/GenBank/DDBJ databases">
        <title>Functional genomics of gut bacteria from endangered species of beetles.</title>
        <authorList>
            <person name="Carlos-Shanley C."/>
        </authorList>
    </citation>
    <scope>NUCLEOTIDE SEQUENCE [LARGE SCALE GENOMIC DNA]</scope>
    <source>
        <strain evidence="21 22">S00142</strain>
    </source>
</reference>
<dbReference type="EMBL" id="JACHLD010000014">
    <property type="protein sequence ID" value="MBB4804709.1"/>
    <property type="molecule type" value="Genomic_DNA"/>
</dbReference>
<keyword evidence="11" id="KW-0732">Signal</keyword>
<evidence type="ECO:0000256" key="20">
    <source>
        <dbReference type="PIRSR" id="PIRSR603187-2"/>
    </source>
</evidence>
<keyword evidence="9" id="KW-0812">Transmembrane</keyword>
<dbReference type="AlphaFoldDB" id="A0A7W7NAN8"/>
<keyword evidence="8" id="KW-1134">Transmembrane beta strand</keyword>
<keyword evidence="16" id="KW-0472">Membrane</keyword>
<dbReference type="EC" id="3.1.1.32" evidence="6"/>
<dbReference type="PANTHER" id="PTHR40457">
    <property type="entry name" value="PHOSPHOLIPASE A1"/>
    <property type="match status" value="1"/>
</dbReference>
<dbReference type="Proteomes" id="UP000561681">
    <property type="component" value="Unassembled WGS sequence"/>
</dbReference>
<accession>A0A7W7NAN8</accession>
<evidence type="ECO:0000313" key="21">
    <source>
        <dbReference type="EMBL" id="MBB4804709.1"/>
    </source>
</evidence>
<organism evidence="21 22">
    <name type="scientific">Flavobacterium nitrogenifigens</name>
    <dbReference type="NCBI Taxonomy" id="1617283"/>
    <lineage>
        <taxon>Bacteria</taxon>
        <taxon>Pseudomonadati</taxon>
        <taxon>Bacteroidota</taxon>
        <taxon>Flavobacteriia</taxon>
        <taxon>Flavobacteriales</taxon>
        <taxon>Flavobacteriaceae</taxon>
        <taxon>Flavobacterium</taxon>
    </lineage>
</organism>
<evidence type="ECO:0000256" key="10">
    <source>
        <dbReference type="ARBA" id="ARBA00022723"/>
    </source>
</evidence>
<evidence type="ECO:0000256" key="9">
    <source>
        <dbReference type="ARBA" id="ARBA00022692"/>
    </source>
</evidence>
<comment type="subcellular location">
    <subcellularLocation>
        <location evidence="3">Cell outer membrane</location>
        <topology evidence="3">Multi-pass membrane protein</topology>
    </subcellularLocation>
</comment>
<keyword evidence="17" id="KW-0998">Cell outer membrane</keyword>
<feature type="binding site" description="in dimeric form" evidence="20">
    <location>
        <position position="133"/>
    </location>
    <ligand>
        <name>Ca(2+)</name>
        <dbReference type="ChEBI" id="CHEBI:29108"/>
        <label>1</label>
    </ligand>
</feature>
<evidence type="ECO:0000256" key="3">
    <source>
        <dbReference type="ARBA" id="ARBA00004571"/>
    </source>
</evidence>
<evidence type="ECO:0000256" key="16">
    <source>
        <dbReference type="ARBA" id="ARBA00023136"/>
    </source>
</evidence>
<evidence type="ECO:0000256" key="17">
    <source>
        <dbReference type="ARBA" id="ARBA00023237"/>
    </source>
</evidence>
<dbReference type="GO" id="GO:0009279">
    <property type="term" value="C:cell outer membrane"/>
    <property type="evidence" value="ECO:0007669"/>
    <property type="project" value="UniProtKB-SubCell"/>
</dbReference>
<evidence type="ECO:0000256" key="18">
    <source>
        <dbReference type="ARBA" id="ARBA00032375"/>
    </source>
</evidence>
<evidence type="ECO:0000256" key="8">
    <source>
        <dbReference type="ARBA" id="ARBA00022452"/>
    </source>
</evidence>
<dbReference type="Gene3D" id="2.40.230.10">
    <property type="entry name" value="Phospholipase A1"/>
    <property type="match status" value="1"/>
</dbReference>
<dbReference type="InterPro" id="IPR003187">
    <property type="entry name" value="PLipase_A1"/>
</dbReference>
<dbReference type="GO" id="GO:0016042">
    <property type="term" value="P:lipid catabolic process"/>
    <property type="evidence" value="ECO:0007669"/>
    <property type="project" value="UniProtKB-KW"/>
</dbReference>
<evidence type="ECO:0000256" key="5">
    <source>
        <dbReference type="ARBA" id="ARBA00011702"/>
    </source>
</evidence>
<evidence type="ECO:0000256" key="13">
    <source>
        <dbReference type="ARBA" id="ARBA00022837"/>
    </source>
</evidence>
<comment type="catalytic activity">
    <reaction evidence="1">
        <text>a 1,2-diacyl-sn-glycero-3-phosphocholine + H2O = a 2-acyl-sn-glycero-3-phosphocholine + a fatty acid + H(+)</text>
        <dbReference type="Rhea" id="RHEA:18689"/>
        <dbReference type="ChEBI" id="CHEBI:15377"/>
        <dbReference type="ChEBI" id="CHEBI:15378"/>
        <dbReference type="ChEBI" id="CHEBI:28868"/>
        <dbReference type="ChEBI" id="CHEBI:57643"/>
        <dbReference type="ChEBI" id="CHEBI:57875"/>
        <dbReference type="EC" id="3.1.1.32"/>
    </reaction>
</comment>
<protein>
    <recommendedName>
        <fullName evidence="18">Phosphatidylcholine 1-acylhydrolase</fullName>
        <ecNumber evidence="6">3.1.1.32</ecNumber>
        <ecNumber evidence="7">3.1.1.4</ecNumber>
    </recommendedName>
</protein>
<keyword evidence="10 20" id="KW-0479">Metal-binding</keyword>
<dbReference type="InterPro" id="IPR036541">
    <property type="entry name" value="PLipase_A1_sf"/>
</dbReference>
<dbReference type="GO" id="GO:0008970">
    <property type="term" value="F:phospholipase A1 activity"/>
    <property type="evidence" value="ECO:0007669"/>
    <property type="project" value="UniProtKB-EC"/>
</dbReference>
<keyword evidence="15" id="KW-0443">Lipid metabolism</keyword>
<comment type="cofactor">
    <cofactor evidence="20">
        <name>Ca(2+)</name>
        <dbReference type="ChEBI" id="CHEBI:29108"/>
    </cofactor>
    <text evidence="20">Binds 1 Ca(2+) ion per monomer.</text>
</comment>